<dbReference type="InterPro" id="IPR013783">
    <property type="entry name" value="Ig-like_fold"/>
</dbReference>
<dbReference type="SUPFAM" id="SSF49401">
    <property type="entry name" value="Bacterial adhesins"/>
    <property type="match status" value="2"/>
</dbReference>
<evidence type="ECO:0000256" key="1">
    <source>
        <dbReference type="ARBA" id="ARBA00004168"/>
    </source>
</evidence>
<dbReference type="Pfam" id="PF17961">
    <property type="entry name" value="Big_8"/>
    <property type="match status" value="2"/>
</dbReference>
<comment type="subcellular location">
    <subcellularLocation>
        <location evidence="1">Secreted</location>
        <location evidence="1">Cell wall</location>
        <topology evidence="1">Peptidoglycan-anchor</topology>
    </subcellularLocation>
</comment>
<gene>
    <name evidence="12" type="ORF">AB9Q04_01685</name>
</gene>
<feature type="domain" description="SpaA-like prealbumin fold" evidence="10">
    <location>
        <begin position="2100"/>
        <end position="2190"/>
    </location>
</feature>
<evidence type="ECO:0000256" key="6">
    <source>
        <dbReference type="ARBA" id="ARBA00023088"/>
    </source>
</evidence>
<dbReference type="Gene3D" id="2.60.40.10">
    <property type="entry name" value="Immunoglobulins"/>
    <property type="match status" value="4"/>
</dbReference>
<evidence type="ECO:0000313" key="13">
    <source>
        <dbReference type="Proteomes" id="UP001637993"/>
    </source>
</evidence>
<sequence length="2741" mass="309207">MKNKLQQFIVKLLAATLAIIMAVPTNVFAISQRKSNTYTAATSVMGVQTQDDTPEEVANTETSLLKSAVSTAESTDYIIEKSASLSKATGKLDYKILVKTKDPSQEFTENQTTTFGITENTDLKDLKVEKVQALDADGKEIDVENTLKTPKAFNNTDNLRTLGITATKPQYGMVYYLSAQLTEEALKNLEEKSPQLALDITIASPNQDIFQTRYSLETTKPDSTEITIDNDGNLVNQTSDLVEKEDNLHLYKGDYKKEEKTLFQTTPAHLVWTDYINAKDDKEFAVDFNLDENQDTENSQIKIDYYEASDKGYVLNQSFSKTVDFTNSLNLTIPQGYIAKVSLTTDIKENTNAKAYTFNGVKVANPTYKEEKTEKTEEEQASDDADPLPSDSSKNNEEAKPSKYSIADERKQDFSQNPKSDTSAIALNKEAYLENLKNGEKLTKNLEKAATDIELALESYNKEETNWDEFKATIQDIAKEQNLDQAQTEEILQALLAGLNEDKYKVANIDTKEATSVVEETTVQSEPADTTGKSVDELAKEKLNDPNTTLEDFQNYMYELEEKYGLTNEDADRIYSANEEAIRNLLDKHNDEEIQPMVLAVLPGAQYTLNGSFPITLNPLYVNQTTPSGTTIEVEHSDYLIKNSDRVKPLYNSRNQIIANGTYDSNKKTITYTLNDNVSSMGNSAYEVIPFSENFSLNSNIKQGEEIVINNKMTITTPDGKSRTINMAPNRLLVGEDYDAKNAQSKTYNYDPNARYNVRLTTDTSQNTNSSTGEVESVDWTVTIDGEHLDPQISDLSQLGIIVNLTGVYGSGLGNIKDLKVNNKPIPNNDLINNKLEDPHINFSYNYKPSTDEGRRKYIITFNTPVAKNSGKHQLLDLTYTLSNINGYNGVAKRFGYYNTTTTSKNENVYKSTNDNRRIIAGEYVSPANGGKPTQAHWTISDAVNADDTGYLPIEKLSLQNQKLAGKIRATYYQKDISGKMIKAGEKEFENLEDLSRGSYPQGINPAGTIVVYDFYTNLDSDKTLKPTVVSGDNKAELLSINQDVTINTEWHRGIGGETIPSYEVDLIANGNDKITTIKMPELSDGNSQKPQVLNLPMWTFDDKGNFVRVNYSIKQHLPEPTTSSDTTNNQSATRRYVERENYFDPKSNTFTLKNSLLGEQIDNTPNKKVGTGGNALWDNTFEPRDITIRKLAKDGVTPLEGAKFKLSTSDSNNKDGNAYRSYEGVTDSNGYVTFYNVEPNDYGQNARYSLTEVRAPEGYLRNLKDEQIVVENTGNVYWETSSNILTQVKPPKYLTILDDYKSDRQTKDGKAGLRTNSITEFIGVDKQSSLLEKDEETSSLSNDDNSVTVNYYLVYYRDGAGVSARDSKLHINPGNARINYIDVKDFDTWSGTNEYWTKEYKETIEEVKDKYNAGTMTEKDFERLKDIELTINRNETISTTVNRNGQSADVKFDHQRFGSGWTYIIKVNATLDNTNLVRPNKFAYTLDENPNWSGEYTTRLLDGYTILPAMKKIDTSVPVPPIEITNTRIPDAAVALTKTDSNNNRLSNATITLEDEYGNTINSDLTNDNGELIFDELRPGTYYIRETQAPDGYKKTGEYYKIVVSNEEVRDPETGDVNNERRVRYQKYDKDGNKIGDEGIGSAAPPVDYESGITLARGVYLPEKPTMTVTKWAKDSKTGKIRAIGEAESGNPGVYDLLLNEGVEYSTHIRFNKSQQGDTFTFDFDDKLNFTFTVDKFPDIVDKNDEVIATAGQLDPVTNKITYTVTDYLTRHKYDYVDATLTIRGVTLNRQKYKDISGTFNTGYIMLDNPIENKFSSSYDNKVDEEKQRNDTYNIPVNFGDYPGKYVKYGTNYSQTYYKDASGNEYQTPGPGRQRYIKYIAYYNANDQYIRNTDGWPRVQFIWNDNMELKEFREYNIPYEIGRDYNRVAMPTSYGIEPQKDTYVRNGRVRNYDNVLTLYTGSENQQGYADDRHSYYRYRPNNDPEIAGPEITNPKLELDLNLNHIETSPIRNPNFRDGKVFEFDFAVSNEDKVFYDSDYGLWIYTRQWLDDYGTLNSQGFGHSFKGEQNEATALGSKYTPPTPNPADINFVNQSFKSGKINIQKTDAPTDGSKKKNLPGAQFVLQGIDNDYSRTLFTDDDGKGSFQGISPGKYILREVYPPEGYTLGEKSTWNVEINEKGEVIVDGKNQGSETITTGLGEYVTQKDITNSPTDSVKINYPRTSNSHGEWYTTLTQDEEDENKYYLTTTLKGNYYKGLNQTVSKTVHNKEWENFMNLSHYAKSSGKTVEYYAILNPYDNGNVDKDTQYNINLDNATINSINDVEVLNVYNKQKIKNSIDNQNVGDNINIYKSDGTLDNAISQGHPSGDVKKSVGTNTVKISIPKERFGNWKFLVRVKANIVDTSKPSFFKVNWTNNSDDTHLKSTVSNWAGGFTGTLTHEVDENIFDVYHNNAWNIHNYHQVDVGPDPVSYTTELTLKDGIENNSYPVVSNINLNTNSLKGYSNLNYDTKNAGSGTNNPYHPVFTYNRFEKTQTTTTPNDANMDVENPIAPTPNPIPPQAGKIRILKQDQDNNPIQGVEFTLYDSFKDALREQGGHMMPSDKDGYIVFDDISADQSFYLKETKAKSGYIKLPTIWKVTYKRSDSDYSIDIIEVKEDSVGEEKIVNKSSDQYKIIDPLTNDEDIIEREMIVTNRRPSYPSTGGSGTFIGFALIGTAVMLAGIAYYGIYVNDKNRRRSNRYDK</sequence>
<feature type="region of interest" description="Disordered" evidence="8">
    <location>
        <begin position="368"/>
        <end position="422"/>
    </location>
</feature>
<comment type="similarity">
    <text evidence="2">Belongs to the serine-aspartate repeat-containing protein (SDr) family.</text>
</comment>
<feature type="compositionally biased region" description="Basic and acidic residues" evidence="8">
    <location>
        <begin position="394"/>
        <end position="413"/>
    </location>
</feature>
<dbReference type="Gene3D" id="2.60.40.1280">
    <property type="match status" value="2"/>
</dbReference>
<evidence type="ECO:0000256" key="5">
    <source>
        <dbReference type="ARBA" id="ARBA00022729"/>
    </source>
</evidence>
<feature type="coiled-coil region" evidence="7">
    <location>
        <begin position="429"/>
        <end position="463"/>
    </location>
</feature>
<dbReference type="Pfam" id="PF17802">
    <property type="entry name" value="SpaA"/>
    <property type="match status" value="4"/>
</dbReference>
<keyword evidence="9" id="KW-0812">Transmembrane</keyword>
<reference evidence="12 13" key="1">
    <citation type="journal article" date="2025" name="Anaerobe">
        <title>Description of Anaerococcus kampingiae sp. nov., Anaerococcus groningensis sp. nov., Anaerococcus martiniensis sp. nov., and Anaerococcus cruorum sp. nov., isolated from human clinical specimens.</title>
        <authorList>
            <person name="Boiten K.E."/>
            <person name="Meijer J."/>
            <person name="van Wezel E.M."/>
            <person name="Veloo A.C.M."/>
        </authorList>
    </citation>
    <scope>NUCLEOTIDE SEQUENCE [LARGE SCALE GENOMIC DNA]</scope>
    <source>
        <strain evidence="12 13">ENR1011</strain>
    </source>
</reference>
<feature type="compositionally biased region" description="Acidic residues" evidence="8">
    <location>
        <begin position="376"/>
        <end position="386"/>
    </location>
</feature>
<keyword evidence="6" id="KW-0572">Peptidoglycan-anchor</keyword>
<dbReference type="PANTHER" id="PTHR36108:SF13">
    <property type="entry name" value="COLOSSIN-B-RELATED"/>
    <property type="match status" value="1"/>
</dbReference>
<feature type="domain" description="SpaA-like prealbumin fold" evidence="10">
    <location>
        <begin position="2561"/>
        <end position="2650"/>
    </location>
</feature>
<dbReference type="SUPFAM" id="SSF49478">
    <property type="entry name" value="Cna protein B-type domain"/>
    <property type="match status" value="2"/>
</dbReference>
<accession>A0ABW9MYY6</accession>
<keyword evidence="9" id="KW-1133">Transmembrane helix</keyword>
<proteinExistence type="inferred from homology"/>
<keyword evidence="13" id="KW-1185">Reference proteome</keyword>
<evidence type="ECO:0000313" key="12">
    <source>
        <dbReference type="EMBL" id="MFO3717058.1"/>
    </source>
</evidence>
<dbReference type="InterPro" id="IPR011252">
    <property type="entry name" value="Fibrogen-bd_dom1"/>
</dbReference>
<feature type="transmembrane region" description="Helical" evidence="9">
    <location>
        <begin position="2706"/>
        <end position="2728"/>
    </location>
</feature>
<feature type="domain" description="SDR-like Ig" evidence="11">
    <location>
        <begin position="1704"/>
        <end position="1774"/>
    </location>
</feature>
<evidence type="ECO:0000256" key="3">
    <source>
        <dbReference type="ARBA" id="ARBA00022512"/>
    </source>
</evidence>
<dbReference type="InterPro" id="IPR041171">
    <property type="entry name" value="SDR_Ig"/>
</dbReference>
<evidence type="ECO:0000256" key="7">
    <source>
        <dbReference type="SAM" id="Coils"/>
    </source>
</evidence>
<keyword evidence="5" id="KW-0732">Signal</keyword>
<dbReference type="InterPro" id="IPR008966">
    <property type="entry name" value="Adhesion_dom_sf"/>
</dbReference>
<dbReference type="InterPro" id="IPR041033">
    <property type="entry name" value="SpaA_PFL_dom_1"/>
</dbReference>
<feature type="domain" description="SDR-like Ig" evidence="11">
    <location>
        <begin position="623"/>
        <end position="680"/>
    </location>
</feature>
<dbReference type="RefSeq" id="WP_410023656.1">
    <property type="nucleotide sequence ID" value="NZ_JBGMEG010000003.1"/>
</dbReference>
<name>A0ABW9MYY6_9FIRM</name>
<feature type="domain" description="SpaA-like prealbumin fold" evidence="10">
    <location>
        <begin position="1186"/>
        <end position="1277"/>
    </location>
</feature>
<evidence type="ECO:0000259" key="10">
    <source>
        <dbReference type="Pfam" id="PF17802"/>
    </source>
</evidence>
<protein>
    <submittedName>
        <fullName evidence="12">SpaA isopeptide-forming pilin-related protein</fullName>
    </submittedName>
</protein>
<feature type="domain" description="SpaA-like prealbumin fold" evidence="10">
    <location>
        <begin position="1535"/>
        <end position="1609"/>
    </location>
</feature>
<evidence type="ECO:0000256" key="4">
    <source>
        <dbReference type="ARBA" id="ARBA00022525"/>
    </source>
</evidence>
<evidence type="ECO:0000256" key="8">
    <source>
        <dbReference type="SAM" id="MobiDB-lite"/>
    </source>
</evidence>
<keyword evidence="9" id="KW-0472">Membrane</keyword>
<evidence type="ECO:0000256" key="2">
    <source>
        <dbReference type="ARBA" id="ARBA00007257"/>
    </source>
</evidence>
<comment type="caution">
    <text evidence="12">The sequence shown here is derived from an EMBL/GenBank/DDBJ whole genome shotgun (WGS) entry which is preliminary data.</text>
</comment>
<evidence type="ECO:0000259" key="11">
    <source>
        <dbReference type="Pfam" id="PF17961"/>
    </source>
</evidence>
<dbReference type="PANTHER" id="PTHR36108">
    <property type="entry name" value="COLOSSIN-B-RELATED"/>
    <property type="match status" value="1"/>
</dbReference>
<organism evidence="12 13">
    <name type="scientific">Anaerococcus groningensis</name>
    <dbReference type="NCBI Taxonomy" id="3115616"/>
    <lineage>
        <taxon>Bacteria</taxon>
        <taxon>Bacillati</taxon>
        <taxon>Bacillota</taxon>
        <taxon>Tissierellia</taxon>
        <taxon>Tissierellales</taxon>
        <taxon>Peptoniphilaceae</taxon>
        <taxon>Anaerococcus</taxon>
    </lineage>
</organism>
<keyword evidence="7" id="KW-0175">Coiled coil</keyword>
<dbReference type="Proteomes" id="UP001637993">
    <property type="component" value="Unassembled WGS sequence"/>
</dbReference>
<dbReference type="EMBL" id="JBGMEG010000003">
    <property type="protein sequence ID" value="MFO3717058.1"/>
    <property type="molecule type" value="Genomic_DNA"/>
</dbReference>
<evidence type="ECO:0000256" key="9">
    <source>
        <dbReference type="SAM" id="Phobius"/>
    </source>
</evidence>
<keyword evidence="4" id="KW-0964">Secreted</keyword>
<keyword evidence="3" id="KW-0134">Cell wall</keyword>